<protein>
    <submittedName>
        <fullName evidence="1">Uncharacterized protein</fullName>
    </submittedName>
</protein>
<reference evidence="1 2" key="1">
    <citation type="journal article" date="2021" name="Elife">
        <title>Chloroplast acquisition without the gene transfer in kleptoplastic sea slugs, Plakobranchus ocellatus.</title>
        <authorList>
            <person name="Maeda T."/>
            <person name="Takahashi S."/>
            <person name="Yoshida T."/>
            <person name="Shimamura S."/>
            <person name="Takaki Y."/>
            <person name="Nagai Y."/>
            <person name="Toyoda A."/>
            <person name="Suzuki Y."/>
            <person name="Arimoto A."/>
            <person name="Ishii H."/>
            <person name="Satoh N."/>
            <person name="Nishiyama T."/>
            <person name="Hasebe M."/>
            <person name="Maruyama T."/>
            <person name="Minagawa J."/>
            <person name="Obokata J."/>
            <person name="Shigenobu S."/>
        </authorList>
    </citation>
    <scope>NUCLEOTIDE SEQUENCE [LARGE SCALE GENOMIC DNA]</scope>
</reference>
<dbReference type="AlphaFoldDB" id="A0AAV4FDX7"/>
<accession>A0AAV4FDX7</accession>
<name>A0AAV4FDX7_9GAST</name>
<dbReference type="EMBL" id="BMAT01011368">
    <property type="protein sequence ID" value="GFR71427.1"/>
    <property type="molecule type" value="Genomic_DNA"/>
</dbReference>
<evidence type="ECO:0000313" key="2">
    <source>
        <dbReference type="Proteomes" id="UP000762676"/>
    </source>
</evidence>
<comment type="caution">
    <text evidence="1">The sequence shown here is derived from an EMBL/GenBank/DDBJ whole genome shotgun (WGS) entry which is preliminary data.</text>
</comment>
<keyword evidence="2" id="KW-1185">Reference proteome</keyword>
<dbReference type="Proteomes" id="UP000762676">
    <property type="component" value="Unassembled WGS sequence"/>
</dbReference>
<sequence>MEVTEMNRATWRYLTESTCAAYPSPLVKRSNNCTYPYRVDRPEVTNWPLRPPLYHCTSLYCWSHFAPLPSSSGSRSVQLSTVGSHDCQAVIAGYSVASEAYISILIPIELKLHCILARLNVIVR</sequence>
<organism evidence="1 2">
    <name type="scientific">Elysia marginata</name>
    <dbReference type="NCBI Taxonomy" id="1093978"/>
    <lineage>
        <taxon>Eukaryota</taxon>
        <taxon>Metazoa</taxon>
        <taxon>Spiralia</taxon>
        <taxon>Lophotrochozoa</taxon>
        <taxon>Mollusca</taxon>
        <taxon>Gastropoda</taxon>
        <taxon>Heterobranchia</taxon>
        <taxon>Euthyneura</taxon>
        <taxon>Panpulmonata</taxon>
        <taxon>Sacoglossa</taxon>
        <taxon>Placobranchoidea</taxon>
        <taxon>Plakobranchidae</taxon>
        <taxon>Elysia</taxon>
    </lineage>
</organism>
<proteinExistence type="predicted"/>
<evidence type="ECO:0000313" key="1">
    <source>
        <dbReference type="EMBL" id="GFR71427.1"/>
    </source>
</evidence>
<gene>
    <name evidence="1" type="ORF">ElyMa_005678800</name>
</gene>